<protein>
    <submittedName>
        <fullName evidence="2">Uncharacterized protein</fullName>
    </submittedName>
</protein>
<dbReference type="PATRIC" id="fig|1255043.3.peg.287"/>
<sequence>MALVAALGIVASLGSTAVAQPFNPPGHELRAPTPVQLHLRGGFQDGSINLFDSGIGVRSYTVPDGAVLRLTYVSCRAISNDAQHVQIFFSTTAETPGMISPLRVVELLTEGFIENQLPQRRAVVSGPVDAWLGIETPGGPIIGSTLTLNAQRDTNQGTGGVECAVAGELTG</sequence>
<dbReference type="Proteomes" id="UP000010809">
    <property type="component" value="Chromosome"/>
</dbReference>
<dbReference type="AlphaFoldDB" id="L0DSL4"/>
<keyword evidence="3" id="KW-1185">Reference proteome</keyword>
<evidence type="ECO:0000256" key="1">
    <source>
        <dbReference type="SAM" id="SignalP"/>
    </source>
</evidence>
<proteinExistence type="predicted"/>
<evidence type="ECO:0000313" key="3">
    <source>
        <dbReference type="Proteomes" id="UP000010809"/>
    </source>
</evidence>
<gene>
    <name evidence="2" type="ordered locus">TVNIR_0287</name>
</gene>
<name>L0DSL4_THIND</name>
<feature type="chain" id="PRO_5003940418" evidence="1">
    <location>
        <begin position="20"/>
        <end position="171"/>
    </location>
</feature>
<evidence type="ECO:0000313" key="2">
    <source>
        <dbReference type="EMBL" id="AGA31998.1"/>
    </source>
</evidence>
<reference evidence="2" key="1">
    <citation type="submission" date="2015-12" db="EMBL/GenBank/DDBJ databases">
        <authorList>
            <person name="Tikhonova T.V."/>
            <person name="Pavlov A.R."/>
            <person name="Beletsky A.V."/>
            <person name="Mardanov A.V."/>
            <person name="Sorokin D.Y."/>
            <person name="Ravin N.V."/>
            <person name="Popov V.O."/>
        </authorList>
    </citation>
    <scope>NUCLEOTIDE SEQUENCE</scope>
    <source>
        <strain evidence="2">DSM 14787</strain>
    </source>
</reference>
<accession>L0DSL4</accession>
<keyword evidence="1" id="KW-0732">Signal</keyword>
<feature type="signal peptide" evidence="1">
    <location>
        <begin position="1"/>
        <end position="19"/>
    </location>
</feature>
<dbReference type="EMBL" id="CP003989">
    <property type="protein sequence ID" value="AGA31998.1"/>
    <property type="molecule type" value="Genomic_DNA"/>
</dbReference>
<dbReference type="HOGENOM" id="CLU_1562180_0_0_6"/>
<organism evidence="2 3">
    <name type="scientific">Thioalkalivibrio nitratireducens (strain DSM 14787 / UNIQEM 213 / ALEN2)</name>
    <dbReference type="NCBI Taxonomy" id="1255043"/>
    <lineage>
        <taxon>Bacteria</taxon>
        <taxon>Pseudomonadati</taxon>
        <taxon>Pseudomonadota</taxon>
        <taxon>Gammaproteobacteria</taxon>
        <taxon>Chromatiales</taxon>
        <taxon>Ectothiorhodospiraceae</taxon>
        <taxon>Thioalkalivibrio</taxon>
    </lineage>
</organism>
<dbReference type="KEGG" id="tni:TVNIR_0287"/>